<dbReference type="Gene3D" id="3.40.50.360">
    <property type="match status" value="1"/>
</dbReference>
<name>A0ABT9YN72_9BACI</name>
<dbReference type="SUPFAM" id="SSF52218">
    <property type="entry name" value="Flavoproteins"/>
    <property type="match status" value="1"/>
</dbReference>
<organism evidence="3 4">
    <name type="scientific">Alkalicoccobacillus murimartini</name>
    <dbReference type="NCBI Taxonomy" id="171685"/>
    <lineage>
        <taxon>Bacteria</taxon>
        <taxon>Bacillati</taxon>
        <taxon>Bacillota</taxon>
        <taxon>Bacilli</taxon>
        <taxon>Bacillales</taxon>
        <taxon>Bacillaceae</taxon>
        <taxon>Alkalicoccobacillus</taxon>
    </lineage>
</organism>
<evidence type="ECO:0000313" key="3">
    <source>
        <dbReference type="EMBL" id="MDQ0208647.1"/>
    </source>
</evidence>
<dbReference type="PANTHER" id="PTHR47307">
    <property type="entry name" value="GLUTATHIONE-REGULATED POTASSIUM-EFFLUX SYSTEM ANCILLARY PROTEIN KEFG"/>
    <property type="match status" value="1"/>
</dbReference>
<dbReference type="RefSeq" id="WP_306984869.1">
    <property type="nucleotide sequence ID" value="NZ_JAUSUA010000006.1"/>
</dbReference>
<dbReference type="Pfam" id="PF02525">
    <property type="entry name" value="Flavodoxin_2"/>
    <property type="match status" value="1"/>
</dbReference>
<dbReference type="Proteomes" id="UP001225034">
    <property type="component" value="Unassembled WGS sequence"/>
</dbReference>
<keyword evidence="4" id="KW-1185">Reference proteome</keyword>
<feature type="domain" description="Flavodoxin-like fold" evidence="2">
    <location>
        <begin position="1"/>
        <end position="168"/>
    </location>
</feature>
<dbReference type="InterPro" id="IPR003680">
    <property type="entry name" value="Flavodoxin_fold"/>
</dbReference>
<dbReference type="InterPro" id="IPR046980">
    <property type="entry name" value="KefG/KefF"/>
</dbReference>
<dbReference type="PANTHER" id="PTHR47307:SF1">
    <property type="entry name" value="GLUTATHIONE-REGULATED POTASSIUM-EFFLUX SYSTEM ANCILLARY PROTEIN KEFG"/>
    <property type="match status" value="1"/>
</dbReference>
<comment type="caution">
    <text evidence="3">The sequence shown here is derived from an EMBL/GenBank/DDBJ whole genome shotgun (WGS) entry which is preliminary data.</text>
</comment>
<evidence type="ECO:0000313" key="4">
    <source>
        <dbReference type="Proteomes" id="UP001225034"/>
    </source>
</evidence>
<dbReference type="InterPro" id="IPR029039">
    <property type="entry name" value="Flavoprotein-like_sf"/>
</dbReference>
<dbReference type="EMBL" id="JAUSUA010000006">
    <property type="protein sequence ID" value="MDQ0208647.1"/>
    <property type="molecule type" value="Genomic_DNA"/>
</dbReference>
<evidence type="ECO:0000259" key="2">
    <source>
        <dbReference type="Pfam" id="PF02525"/>
    </source>
</evidence>
<evidence type="ECO:0000256" key="1">
    <source>
        <dbReference type="ARBA" id="ARBA00023002"/>
    </source>
</evidence>
<reference evidence="3 4" key="1">
    <citation type="submission" date="2023-07" db="EMBL/GenBank/DDBJ databases">
        <title>Genomic Encyclopedia of Type Strains, Phase IV (KMG-IV): sequencing the most valuable type-strain genomes for metagenomic binning, comparative biology and taxonomic classification.</title>
        <authorList>
            <person name="Goeker M."/>
        </authorList>
    </citation>
    <scope>NUCLEOTIDE SEQUENCE [LARGE SCALE GENOMIC DNA]</scope>
    <source>
        <strain evidence="3 4">DSM 19154</strain>
    </source>
</reference>
<sequence length="175" mass="20125">MKTLVIIGHPDIESSIVNRRWIEEMKLHPDLFTIHELAKEYPDGVIDREIEQSLISSHGNLVLQFPMYWFNCPPILKKWLDEVLTEGWAFGKAGNNIKGRKMALGVTTGGKGIDYDKAGRYQYNLEELLAPFEITAKYCKADYQSFFAFYGADFSTQDEIDKSAKDYVDFLKELI</sequence>
<protein>
    <submittedName>
        <fullName evidence="3">NADPH-quinone reductase</fullName>
    </submittedName>
</protein>
<proteinExistence type="predicted"/>
<accession>A0ABT9YN72</accession>
<keyword evidence="1" id="KW-0560">Oxidoreductase</keyword>
<gene>
    <name evidence="3" type="ORF">J2S05_003459</name>
</gene>